<feature type="domain" description="CobW/HypB/UreG nucleotide-binding" evidence="1">
    <location>
        <begin position="2"/>
        <end position="91"/>
    </location>
</feature>
<dbReference type="EMBL" id="BRXZ01008293">
    <property type="protein sequence ID" value="GMI24157.1"/>
    <property type="molecule type" value="Genomic_DNA"/>
</dbReference>
<feature type="non-terminal residue" evidence="2">
    <location>
        <position position="101"/>
    </location>
</feature>
<sequence>MQNNEGYKVGVIVNDVASVNIDAALIKDDRAQIVSPSSSSFVPTVQLQNGCACCSLSDELATSMGQLLEVGGGEFDQILVELSGVADPNQVKGNFEALLLQ</sequence>
<dbReference type="PANTHER" id="PTHR43603">
    <property type="entry name" value="COBW DOMAIN-CONTAINING PROTEIN DDB_G0274527"/>
    <property type="match status" value="1"/>
</dbReference>
<dbReference type="Gene3D" id="3.40.50.300">
    <property type="entry name" value="P-loop containing nucleotide triphosphate hydrolases"/>
    <property type="match status" value="1"/>
</dbReference>
<gene>
    <name evidence="2" type="ORF">TrRE_jg6495</name>
</gene>
<evidence type="ECO:0000313" key="2">
    <source>
        <dbReference type="EMBL" id="GMI24157.1"/>
    </source>
</evidence>
<accession>A0A9W7FWJ4</accession>
<dbReference type="AlphaFoldDB" id="A0A9W7FWJ4"/>
<dbReference type="PANTHER" id="PTHR43603:SF1">
    <property type="entry name" value="ZINC-REGULATED GTPASE METALLOPROTEIN ACTIVATOR 1"/>
    <property type="match status" value="1"/>
</dbReference>
<dbReference type="InterPro" id="IPR051927">
    <property type="entry name" value="Zn_Chap_cDPG_Synth"/>
</dbReference>
<dbReference type="Pfam" id="PF02492">
    <property type="entry name" value="cobW"/>
    <property type="match status" value="1"/>
</dbReference>
<dbReference type="InterPro" id="IPR003495">
    <property type="entry name" value="CobW/HypB/UreG_nucleotide-bd"/>
</dbReference>
<proteinExistence type="predicted"/>
<dbReference type="SUPFAM" id="SSF52540">
    <property type="entry name" value="P-loop containing nucleoside triphosphate hydrolases"/>
    <property type="match status" value="1"/>
</dbReference>
<evidence type="ECO:0000259" key="1">
    <source>
        <dbReference type="Pfam" id="PF02492"/>
    </source>
</evidence>
<reference evidence="2" key="1">
    <citation type="submission" date="2022-07" db="EMBL/GenBank/DDBJ databases">
        <title>Genome analysis of Parmales, a sister group of diatoms, reveals the evolutionary specialization of diatoms from phago-mixotrophs to photoautotrophs.</title>
        <authorList>
            <person name="Ban H."/>
            <person name="Sato S."/>
            <person name="Yoshikawa S."/>
            <person name="Kazumasa Y."/>
            <person name="Nakamura Y."/>
            <person name="Ichinomiya M."/>
            <person name="Saitoh K."/>
            <person name="Sato N."/>
            <person name="Blanc-Mathieu R."/>
            <person name="Endo H."/>
            <person name="Kuwata A."/>
            <person name="Ogata H."/>
        </authorList>
    </citation>
    <scope>NUCLEOTIDE SEQUENCE</scope>
</reference>
<protein>
    <recommendedName>
        <fullName evidence="1">CobW/HypB/UreG nucleotide-binding domain-containing protein</fullName>
    </recommendedName>
</protein>
<dbReference type="OrthoDB" id="272672at2759"/>
<comment type="caution">
    <text evidence="2">The sequence shown here is derived from an EMBL/GenBank/DDBJ whole genome shotgun (WGS) entry which is preliminary data.</text>
</comment>
<evidence type="ECO:0000313" key="3">
    <source>
        <dbReference type="Proteomes" id="UP001165082"/>
    </source>
</evidence>
<dbReference type="Proteomes" id="UP001165082">
    <property type="component" value="Unassembled WGS sequence"/>
</dbReference>
<name>A0A9W7FWJ4_9STRA</name>
<organism evidence="2 3">
    <name type="scientific">Triparma retinervis</name>
    <dbReference type="NCBI Taxonomy" id="2557542"/>
    <lineage>
        <taxon>Eukaryota</taxon>
        <taxon>Sar</taxon>
        <taxon>Stramenopiles</taxon>
        <taxon>Ochrophyta</taxon>
        <taxon>Bolidophyceae</taxon>
        <taxon>Parmales</taxon>
        <taxon>Triparmaceae</taxon>
        <taxon>Triparma</taxon>
    </lineage>
</organism>
<dbReference type="InterPro" id="IPR027417">
    <property type="entry name" value="P-loop_NTPase"/>
</dbReference>
<keyword evidence="3" id="KW-1185">Reference proteome</keyword>